<sequence>MSETRDEGKEPINERDLFLGLVQSFQAAAMQQMGKVMNPFTEKIERDMAQAKLSIEMLEMLKTRTSGNLTGQEARFLNHVLTELRLNYVAESERGEGEAAKESGTPEDRKNPAKPEGPA</sequence>
<organism evidence="2 3">
    <name type="scientific">Eiseniibacteriota bacterium</name>
    <dbReference type="NCBI Taxonomy" id="2212470"/>
    <lineage>
        <taxon>Bacteria</taxon>
        <taxon>Candidatus Eiseniibacteriota</taxon>
    </lineage>
</organism>
<evidence type="ECO:0000256" key="1">
    <source>
        <dbReference type="SAM" id="MobiDB-lite"/>
    </source>
</evidence>
<dbReference type="AlphaFoldDB" id="A0A538TBJ8"/>
<feature type="compositionally biased region" description="Basic and acidic residues" evidence="1">
    <location>
        <begin position="91"/>
        <end position="113"/>
    </location>
</feature>
<dbReference type="Pfam" id="PF08899">
    <property type="entry name" value="DUF1844"/>
    <property type="match status" value="1"/>
</dbReference>
<evidence type="ECO:0000313" key="2">
    <source>
        <dbReference type="EMBL" id="TMQ60914.1"/>
    </source>
</evidence>
<gene>
    <name evidence="2" type="ORF">E6K76_00410</name>
</gene>
<comment type="caution">
    <text evidence="2">The sequence shown here is derived from an EMBL/GenBank/DDBJ whole genome shotgun (WGS) entry which is preliminary data.</text>
</comment>
<proteinExistence type="predicted"/>
<reference evidence="2 3" key="1">
    <citation type="journal article" date="2019" name="Nat. Microbiol.">
        <title>Mediterranean grassland soil C-N compound turnover is dependent on rainfall and depth, and is mediated by genomically divergent microorganisms.</title>
        <authorList>
            <person name="Diamond S."/>
            <person name="Andeer P.F."/>
            <person name="Li Z."/>
            <person name="Crits-Christoph A."/>
            <person name="Burstein D."/>
            <person name="Anantharaman K."/>
            <person name="Lane K.R."/>
            <person name="Thomas B.C."/>
            <person name="Pan C."/>
            <person name="Northen T.R."/>
            <person name="Banfield J.F."/>
        </authorList>
    </citation>
    <scope>NUCLEOTIDE SEQUENCE [LARGE SCALE GENOMIC DNA]</scope>
    <source>
        <strain evidence="2">WS_6</strain>
    </source>
</reference>
<dbReference type="InterPro" id="IPR014995">
    <property type="entry name" value="DUF1844"/>
</dbReference>
<feature type="region of interest" description="Disordered" evidence="1">
    <location>
        <begin position="90"/>
        <end position="119"/>
    </location>
</feature>
<dbReference type="Proteomes" id="UP000316852">
    <property type="component" value="Unassembled WGS sequence"/>
</dbReference>
<evidence type="ECO:0000313" key="3">
    <source>
        <dbReference type="Proteomes" id="UP000316852"/>
    </source>
</evidence>
<dbReference type="EMBL" id="VBOW01000005">
    <property type="protein sequence ID" value="TMQ60914.1"/>
    <property type="molecule type" value="Genomic_DNA"/>
</dbReference>
<protein>
    <submittedName>
        <fullName evidence="2">DUF1844 domain-containing protein</fullName>
    </submittedName>
</protein>
<name>A0A538TBJ8_UNCEI</name>
<accession>A0A538TBJ8</accession>